<evidence type="ECO:0000313" key="1">
    <source>
        <dbReference type="EMBL" id="CAL5140721.1"/>
    </source>
</evidence>
<accession>A0AAV2TX04</accession>
<evidence type="ECO:0008006" key="3">
    <source>
        <dbReference type="Google" id="ProtNLM"/>
    </source>
</evidence>
<name>A0AAV2TX04_CALDB</name>
<protein>
    <recommendedName>
        <fullName evidence="3">CUB domain-containing protein</fullName>
    </recommendedName>
</protein>
<dbReference type="Proteomes" id="UP001497525">
    <property type="component" value="Unassembled WGS sequence"/>
</dbReference>
<dbReference type="AlphaFoldDB" id="A0AAV2TX04"/>
<organism evidence="1 2">
    <name type="scientific">Calicophoron daubneyi</name>
    <name type="common">Rumen fluke</name>
    <name type="synonym">Paramphistomum daubneyi</name>
    <dbReference type="NCBI Taxonomy" id="300641"/>
    <lineage>
        <taxon>Eukaryota</taxon>
        <taxon>Metazoa</taxon>
        <taxon>Spiralia</taxon>
        <taxon>Lophotrochozoa</taxon>
        <taxon>Platyhelminthes</taxon>
        <taxon>Trematoda</taxon>
        <taxon>Digenea</taxon>
        <taxon>Plagiorchiida</taxon>
        <taxon>Pronocephalata</taxon>
        <taxon>Paramphistomoidea</taxon>
        <taxon>Paramphistomidae</taxon>
        <taxon>Calicophoron</taxon>
    </lineage>
</organism>
<sequence length="372" mass="42388">MSNIEMANSDFNPCHWLQIFQRFLAGQVKALRLVARHLKYLHYVIDSYIYEGSLRGIDRLWTLIWRVKLKFVSKLVGIPRTTFICHPSTLPFHWMPAFDSSRSIQVVRTVPLEQSWLDRRYLKRTRSSVGLDFSCPDEAIWQTEKNIAVKTALVIGGEMAGPSAKPCGGVLLDPGRVVNETVESSHEPCIWLIRNPHHLFVRVFNILTEPHPCSNCSFSAYAVEQNGEPFIGHEEMEASHSFTWREDVVIVFTSKYHEPFVRILFTYSIDGNRAGSEVTRTDQYSYSRTLVYVSSIVTARAIYLSIKPKGGISLTLHYLKAAGNGKITVKVNITKGKLIEWKFTTVLSHKQQPPVIQGGRIHRQFSLILSPK</sequence>
<evidence type="ECO:0000313" key="2">
    <source>
        <dbReference type="Proteomes" id="UP001497525"/>
    </source>
</evidence>
<gene>
    <name evidence="1" type="ORF">CDAUBV1_LOCUS16016</name>
</gene>
<comment type="caution">
    <text evidence="1">The sequence shown here is derived from an EMBL/GenBank/DDBJ whole genome shotgun (WGS) entry which is preliminary data.</text>
</comment>
<dbReference type="EMBL" id="CAXLJL010000778">
    <property type="protein sequence ID" value="CAL5140721.1"/>
    <property type="molecule type" value="Genomic_DNA"/>
</dbReference>
<reference evidence="1" key="1">
    <citation type="submission" date="2024-06" db="EMBL/GenBank/DDBJ databases">
        <authorList>
            <person name="Liu X."/>
            <person name="Lenzi L."/>
            <person name="Haldenby T S."/>
            <person name="Uol C."/>
        </authorList>
    </citation>
    <scope>NUCLEOTIDE SEQUENCE</scope>
</reference>
<proteinExistence type="predicted"/>